<dbReference type="Proteomes" id="UP000310506">
    <property type="component" value="Unassembled WGS sequence"/>
</dbReference>
<evidence type="ECO:0000313" key="4">
    <source>
        <dbReference type="Proteomes" id="UP000310506"/>
    </source>
</evidence>
<keyword evidence="3" id="KW-0966">Cell projection</keyword>
<organism evidence="3 4">
    <name type="scientific">Vagococcus silagei</name>
    <dbReference type="NCBI Taxonomy" id="2508885"/>
    <lineage>
        <taxon>Bacteria</taxon>
        <taxon>Bacillati</taxon>
        <taxon>Bacillota</taxon>
        <taxon>Bacilli</taxon>
        <taxon>Lactobacillales</taxon>
        <taxon>Enterococcaceae</taxon>
        <taxon>Vagococcus</taxon>
    </lineage>
</organism>
<name>A0A4S3B4C4_9ENTE</name>
<keyword evidence="3" id="KW-0969">Cilium</keyword>
<comment type="caution">
    <text evidence="3">The sequence shown here is derived from an EMBL/GenBank/DDBJ whole genome shotgun (WGS) entry which is preliminary data.</text>
</comment>
<keyword evidence="3" id="KW-0282">Flagellum</keyword>
<dbReference type="OrthoDB" id="280334at2"/>
<evidence type="ECO:0000256" key="2">
    <source>
        <dbReference type="ARBA" id="ARBA00022795"/>
    </source>
</evidence>
<dbReference type="EMBL" id="SDGV01000014">
    <property type="protein sequence ID" value="THB61338.1"/>
    <property type="molecule type" value="Genomic_DNA"/>
</dbReference>
<evidence type="ECO:0000256" key="1">
    <source>
        <dbReference type="ARBA" id="ARBA00010577"/>
    </source>
</evidence>
<proteinExistence type="inferred from homology"/>
<keyword evidence="2" id="KW-1005">Bacterial flagellum biogenesis</keyword>
<sequence>MPNVSGPTNYGVGRSANAAAAYGSQDSAIKRNSGIDMNDFLKILAATMSNPSMGGESGGQGTDYISQLVQFTTLEQIEQLSTNLENTMFMTQQQQAMSMIDKEVTLVNEAGETITGKVERVKFIGGIPTIKVSGKDYMMGQIVELGK</sequence>
<dbReference type="InterPro" id="IPR005648">
    <property type="entry name" value="FlgD"/>
</dbReference>
<dbReference type="GO" id="GO:0044781">
    <property type="term" value="P:bacterial-type flagellum organization"/>
    <property type="evidence" value="ECO:0007669"/>
    <property type="project" value="UniProtKB-KW"/>
</dbReference>
<dbReference type="AlphaFoldDB" id="A0A4S3B4C4"/>
<dbReference type="RefSeq" id="WP_136136801.1">
    <property type="nucleotide sequence ID" value="NZ_SDGV01000014.1"/>
</dbReference>
<dbReference type="Pfam" id="PF03963">
    <property type="entry name" value="FlgD"/>
    <property type="match status" value="1"/>
</dbReference>
<protein>
    <submittedName>
        <fullName evidence="3">Flagellar basal body rod modification protein</fullName>
    </submittedName>
</protein>
<gene>
    <name evidence="3" type="ORF">ESZ54_06200</name>
</gene>
<evidence type="ECO:0000313" key="3">
    <source>
        <dbReference type="EMBL" id="THB61338.1"/>
    </source>
</evidence>
<comment type="similarity">
    <text evidence="1">Belongs to the FlgD family.</text>
</comment>
<accession>A0A4S3B4C4</accession>
<keyword evidence="4" id="KW-1185">Reference proteome</keyword>
<reference evidence="3 4" key="1">
    <citation type="submission" date="2019-01" db="EMBL/GenBank/DDBJ databases">
        <title>Vagococcus silagei sp. nov. isolated from brewer's grain.</title>
        <authorList>
            <person name="Guu J.-R."/>
        </authorList>
    </citation>
    <scope>NUCLEOTIDE SEQUENCE [LARGE SCALE GENOMIC DNA]</scope>
    <source>
        <strain evidence="3 4">2B-2</strain>
    </source>
</reference>